<proteinExistence type="predicted"/>
<evidence type="ECO:0000256" key="2">
    <source>
        <dbReference type="SAM" id="MobiDB-lite"/>
    </source>
</evidence>
<dbReference type="Gene3D" id="2.30.42.10">
    <property type="match status" value="1"/>
</dbReference>
<organism evidence="3">
    <name type="scientific">Eutreptiella gymnastica</name>
    <dbReference type="NCBI Taxonomy" id="73025"/>
    <lineage>
        <taxon>Eukaryota</taxon>
        <taxon>Discoba</taxon>
        <taxon>Euglenozoa</taxon>
        <taxon>Euglenida</taxon>
        <taxon>Spirocuta</taxon>
        <taxon>Euglenophyceae</taxon>
        <taxon>Eutreptiales</taxon>
        <taxon>Eutreptiaceae</taxon>
        <taxon>Eutreptiella</taxon>
    </lineage>
</organism>
<feature type="coiled-coil region" evidence="1">
    <location>
        <begin position="92"/>
        <end position="119"/>
    </location>
</feature>
<protein>
    <recommendedName>
        <fullName evidence="4">PDZ domain-containing protein</fullName>
    </recommendedName>
</protein>
<dbReference type="InterPro" id="IPR036034">
    <property type="entry name" value="PDZ_sf"/>
</dbReference>
<accession>A0A7S1NIM6</accession>
<evidence type="ECO:0000256" key="1">
    <source>
        <dbReference type="SAM" id="Coils"/>
    </source>
</evidence>
<keyword evidence="1" id="KW-0175">Coiled coil</keyword>
<dbReference type="EMBL" id="HBGA01089091">
    <property type="protein sequence ID" value="CAD9022246.1"/>
    <property type="molecule type" value="Transcribed_RNA"/>
</dbReference>
<dbReference type="AlphaFoldDB" id="A0A7S1NIM6"/>
<evidence type="ECO:0000313" key="3">
    <source>
        <dbReference type="EMBL" id="CAD9022246.1"/>
    </source>
</evidence>
<evidence type="ECO:0008006" key="4">
    <source>
        <dbReference type="Google" id="ProtNLM"/>
    </source>
</evidence>
<sequence length="235" mass="26666">MSSQPPDSEPQSERMQSLLKELEQLELQEQEVKQRCAQRDRHLAQEILDIDERHLVRLRSLNSRQLEACEQMWHQQLHSLLEDEGLLDAYWRRAFETQERKWQAQVRQLQSQLEVARSRGRRHSIERDARKSCSVSRDGRGSEGTPRAVAGLEGTRLGMEIASDPSNKAVRVVATKGLSQLAGLQANDFVTHVGIVYPTGTKGAFRQAVTNLQPGATLTFFVDRNGGDEQIEIKL</sequence>
<reference evidence="3" key="1">
    <citation type="submission" date="2021-01" db="EMBL/GenBank/DDBJ databases">
        <authorList>
            <person name="Corre E."/>
            <person name="Pelletier E."/>
            <person name="Niang G."/>
            <person name="Scheremetjew M."/>
            <person name="Finn R."/>
            <person name="Kale V."/>
            <person name="Holt S."/>
            <person name="Cochrane G."/>
            <person name="Meng A."/>
            <person name="Brown T."/>
            <person name="Cohen L."/>
        </authorList>
    </citation>
    <scope>NUCLEOTIDE SEQUENCE</scope>
    <source>
        <strain evidence="3">NIES-381</strain>
    </source>
</reference>
<feature type="compositionally biased region" description="Basic and acidic residues" evidence="2">
    <location>
        <begin position="123"/>
        <end position="141"/>
    </location>
</feature>
<gene>
    <name evidence="3" type="ORF">EGYM00392_LOCUS33367</name>
</gene>
<feature type="region of interest" description="Disordered" evidence="2">
    <location>
        <begin position="120"/>
        <end position="148"/>
    </location>
</feature>
<name>A0A7S1NIM6_9EUGL</name>